<dbReference type="InterPro" id="IPR039257">
    <property type="entry name" value="BTLA"/>
</dbReference>
<dbReference type="GO" id="GO:0005886">
    <property type="term" value="C:plasma membrane"/>
    <property type="evidence" value="ECO:0007669"/>
    <property type="project" value="InterPro"/>
</dbReference>
<dbReference type="SUPFAM" id="SSF48726">
    <property type="entry name" value="Immunoglobulin"/>
    <property type="match status" value="1"/>
</dbReference>
<feature type="domain" description="Ig-like" evidence="3">
    <location>
        <begin position="58"/>
        <end position="187"/>
    </location>
</feature>
<dbReference type="AlphaFoldDB" id="A0AAY5JZP1"/>
<name>A0AAY5JZP1_ESOLU</name>
<dbReference type="GO" id="GO:0038023">
    <property type="term" value="F:signaling receptor activity"/>
    <property type="evidence" value="ECO:0007669"/>
    <property type="project" value="InterPro"/>
</dbReference>
<keyword evidence="2" id="KW-0472">Membrane</keyword>
<protein>
    <recommendedName>
        <fullName evidence="3">Ig-like domain-containing protein</fullName>
    </recommendedName>
</protein>
<keyword evidence="5" id="KW-1185">Reference proteome</keyword>
<reference evidence="4" key="2">
    <citation type="submission" date="2025-08" db="UniProtKB">
        <authorList>
            <consortium name="Ensembl"/>
        </authorList>
    </citation>
    <scope>IDENTIFICATION</scope>
</reference>
<feature type="region of interest" description="Disordered" evidence="1">
    <location>
        <begin position="257"/>
        <end position="301"/>
    </location>
</feature>
<dbReference type="GeneTree" id="ENSGT00940000175333"/>
<keyword evidence="2" id="KW-0812">Transmembrane</keyword>
<sequence>MCRLTQSVGGQEVLTTVERRDTVHIISVTDLHTETVGSDGHDHEQLVGMCIFTLMDGPRSDRLVLVLCLLFLLCDRDNGADQGLSCVSEVRVRRNTAFKAVPLNRLTINCTVKHCGDVPNITWCKFLDSSICKPMTDAGNIKVSQKKLSAHEVMSFLFFKKISMDDQGQYRCYLAGNENSVVSHAISVNVSERDVGFEYSGNNTGDIPTSKYKMDVYWLPYVGICMGVLLLVVMVTAIFFFSLDGCEGPITSAKSRTKVQEASTPAACPDPNSNPKGTLPSSSSSSSSSSNPNNNQLNNLYDSCINGPLQHSYLLMSGTPPSSDIADGDHGSSQLVYAALNHQNNRGPPKPSPSPRPLEEATEYAAIRTY</sequence>
<evidence type="ECO:0000313" key="5">
    <source>
        <dbReference type="Proteomes" id="UP000265140"/>
    </source>
</evidence>
<evidence type="ECO:0000259" key="3">
    <source>
        <dbReference type="PROSITE" id="PS50835"/>
    </source>
</evidence>
<feature type="transmembrane region" description="Helical" evidence="2">
    <location>
        <begin position="218"/>
        <end position="241"/>
    </location>
</feature>
<dbReference type="Gene3D" id="2.60.40.10">
    <property type="entry name" value="Immunoglobulins"/>
    <property type="match status" value="1"/>
</dbReference>
<dbReference type="GO" id="GO:0002768">
    <property type="term" value="P:immune response-regulating cell surface receptor signaling pathway"/>
    <property type="evidence" value="ECO:0007669"/>
    <property type="project" value="InterPro"/>
</dbReference>
<organism evidence="4 5">
    <name type="scientific">Esox lucius</name>
    <name type="common">Northern pike</name>
    <dbReference type="NCBI Taxonomy" id="8010"/>
    <lineage>
        <taxon>Eukaryota</taxon>
        <taxon>Metazoa</taxon>
        <taxon>Chordata</taxon>
        <taxon>Craniata</taxon>
        <taxon>Vertebrata</taxon>
        <taxon>Euteleostomi</taxon>
        <taxon>Actinopterygii</taxon>
        <taxon>Neopterygii</taxon>
        <taxon>Teleostei</taxon>
        <taxon>Protacanthopterygii</taxon>
        <taxon>Esociformes</taxon>
        <taxon>Esocidae</taxon>
        <taxon>Esox</taxon>
    </lineage>
</organism>
<dbReference type="PROSITE" id="PS50835">
    <property type="entry name" value="IG_LIKE"/>
    <property type="match status" value="1"/>
</dbReference>
<reference evidence="4 5" key="1">
    <citation type="submission" date="2020-02" db="EMBL/GenBank/DDBJ databases">
        <title>Esox lucius (northern pike) genome, fEsoLuc1, primary haplotype.</title>
        <authorList>
            <person name="Myers G."/>
            <person name="Karagic N."/>
            <person name="Meyer A."/>
            <person name="Pippel M."/>
            <person name="Reichard M."/>
            <person name="Winkler S."/>
            <person name="Tracey A."/>
            <person name="Sims Y."/>
            <person name="Howe K."/>
            <person name="Rhie A."/>
            <person name="Formenti G."/>
            <person name="Durbin R."/>
            <person name="Fedrigo O."/>
            <person name="Jarvis E.D."/>
        </authorList>
    </citation>
    <scope>NUCLEOTIDE SEQUENCE [LARGE SCALE GENOMIC DNA]</scope>
</reference>
<dbReference type="InterPro" id="IPR007110">
    <property type="entry name" value="Ig-like_dom"/>
</dbReference>
<proteinExistence type="predicted"/>
<evidence type="ECO:0000256" key="2">
    <source>
        <dbReference type="SAM" id="Phobius"/>
    </source>
</evidence>
<keyword evidence="2" id="KW-1133">Transmembrane helix</keyword>
<evidence type="ECO:0000313" key="4">
    <source>
        <dbReference type="Ensembl" id="ENSELUP00000082063.1"/>
    </source>
</evidence>
<reference evidence="4" key="3">
    <citation type="submission" date="2025-09" db="UniProtKB">
        <authorList>
            <consortium name="Ensembl"/>
        </authorList>
    </citation>
    <scope>IDENTIFICATION</scope>
</reference>
<dbReference type="GeneID" id="105027871"/>
<dbReference type="Ensembl" id="ENSELUT00000064312.2">
    <property type="protein sequence ID" value="ENSELUP00000082063.1"/>
    <property type="gene ID" value="ENSELUG00000025561.2"/>
</dbReference>
<dbReference type="PANTHER" id="PTHR37996:SF1">
    <property type="entry name" value="B- AND T-LYMPHOCYTE ATTENUATOR"/>
    <property type="match status" value="1"/>
</dbReference>
<accession>A0AAY5JZP1</accession>
<feature type="region of interest" description="Disordered" evidence="1">
    <location>
        <begin position="341"/>
        <end position="370"/>
    </location>
</feature>
<feature type="compositionally biased region" description="Low complexity" evidence="1">
    <location>
        <begin position="280"/>
        <end position="295"/>
    </location>
</feature>
<evidence type="ECO:0000256" key="1">
    <source>
        <dbReference type="SAM" id="MobiDB-lite"/>
    </source>
</evidence>
<dbReference type="Proteomes" id="UP000265140">
    <property type="component" value="Chromosome 16"/>
</dbReference>
<dbReference type="PANTHER" id="PTHR37996">
    <property type="entry name" value="B- AND T-LYMPHOCYTE ATTENUATOR"/>
    <property type="match status" value="1"/>
</dbReference>
<dbReference type="InterPro" id="IPR013783">
    <property type="entry name" value="Ig-like_fold"/>
</dbReference>
<dbReference type="RefSeq" id="XP_019910231.3">
    <property type="nucleotide sequence ID" value="XM_020054672.3"/>
</dbReference>
<dbReference type="InterPro" id="IPR036179">
    <property type="entry name" value="Ig-like_dom_sf"/>
</dbReference>